<accession>A0A0W0F852</accession>
<feature type="transmembrane region" description="Helical" evidence="4">
    <location>
        <begin position="381"/>
        <end position="402"/>
    </location>
</feature>
<dbReference type="PROSITE" id="PS50850">
    <property type="entry name" value="MFS"/>
    <property type="match status" value="1"/>
</dbReference>
<feature type="transmembrane region" description="Helical" evidence="4">
    <location>
        <begin position="184"/>
        <end position="207"/>
    </location>
</feature>
<keyword evidence="4" id="KW-0812">Transmembrane</keyword>
<feature type="transmembrane region" description="Helical" evidence="4">
    <location>
        <begin position="86"/>
        <end position="107"/>
    </location>
</feature>
<gene>
    <name evidence="6" type="ORF">WG66_14915</name>
</gene>
<keyword evidence="4" id="KW-0472">Membrane</keyword>
<dbReference type="Gene3D" id="1.20.1250.20">
    <property type="entry name" value="MFS general substrate transporter like domains"/>
    <property type="match status" value="2"/>
</dbReference>
<dbReference type="eggNOG" id="KOG2504">
    <property type="taxonomic scope" value="Eukaryota"/>
</dbReference>
<feature type="transmembrane region" description="Helical" evidence="4">
    <location>
        <begin position="219"/>
        <end position="240"/>
    </location>
</feature>
<feature type="transmembrane region" description="Helical" evidence="4">
    <location>
        <begin position="161"/>
        <end position="178"/>
    </location>
</feature>
<evidence type="ECO:0000313" key="6">
    <source>
        <dbReference type="EMBL" id="KTB32506.1"/>
    </source>
</evidence>
<dbReference type="InterPro" id="IPR050327">
    <property type="entry name" value="Proton-linked_MCT"/>
</dbReference>
<feature type="region of interest" description="Disordered" evidence="3">
    <location>
        <begin position="19"/>
        <end position="63"/>
    </location>
</feature>
<feature type="transmembrane region" description="Helical" evidence="4">
    <location>
        <begin position="465"/>
        <end position="483"/>
    </location>
</feature>
<evidence type="ECO:0000256" key="4">
    <source>
        <dbReference type="SAM" id="Phobius"/>
    </source>
</evidence>
<dbReference type="EMBL" id="LATX01002221">
    <property type="protein sequence ID" value="KTB32506.1"/>
    <property type="molecule type" value="Genomic_DNA"/>
</dbReference>
<feature type="transmembrane region" description="Helical" evidence="4">
    <location>
        <begin position="423"/>
        <end position="445"/>
    </location>
</feature>
<name>A0A0W0F852_MONRR</name>
<dbReference type="InterPro" id="IPR020846">
    <property type="entry name" value="MFS_dom"/>
</dbReference>
<sequence length="485" mass="52499">MSSMPRVDIELETSASVTLKNSSASTLHRNDIEQNHKGTDVPNTPASRSRRSLRPDDDEALDRFGQNSASESAAVSLPPMDGGFHAWAYLVSAWMLDFFIWALPFSYGVFFDHYISHDFKDAPSGQLAVVGSLSGGLPDLTSIIFLPILSRYPRIKRKCMVVGLVMLSAGLIGAAFATQPWQVILMQGIISPMGGALLWFPMMTFLFEWFNEKKGFANGVLFSGSGIGGVVFPFVINALLRKFGRKVTLISLAIGLVVCIVPCFPYLKPRQPVSHIVGPKPLDIKFMYRSAFWILFIANLIQAFGNFIPSLYLPTFATDMKLGTTSGTLAISLLNGASAPGYIFLGWLSDRFDLRISILLSSLGSGIAVLCIWGTSSQSALAPLVIFACTYGFLAQSWSALWPRFVSASTHDDSDPNLASSLLSIYVAGRGLGNVLCGPISAALLHPWALTNKSHLAYGIDGYGPLILFTGLTMLLSGVGIGYKI</sequence>
<dbReference type="InterPro" id="IPR036259">
    <property type="entry name" value="MFS_trans_sf"/>
</dbReference>
<dbReference type="AlphaFoldDB" id="A0A0W0F852"/>
<dbReference type="Proteomes" id="UP000054988">
    <property type="component" value="Unassembled WGS sequence"/>
</dbReference>
<dbReference type="InterPro" id="IPR011701">
    <property type="entry name" value="MFS"/>
</dbReference>
<dbReference type="GO" id="GO:0016020">
    <property type="term" value="C:membrane"/>
    <property type="evidence" value="ECO:0007669"/>
    <property type="project" value="UniProtKB-SubCell"/>
</dbReference>
<feature type="compositionally biased region" description="Basic and acidic residues" evidence="3">
    <location>
        <begin position="28"/>
        <end position="39"/>
    </location>
</feature>
<feature type="transmembrane region" description="Helical" evidence="4">
    <location>
        <begin position="328"/>
        <end position="349"/>
    </location>
</feature>
<dbReference type="Pfam" id="PF07690">
    <property type="entry name" value="MFS_1"/>
    <property type="match status" value="1"/>
</dbReference>
<evidence type="ECO:0000313" key="7">
    <source>
        <dbReference type="Proteomes" id="UP000054988"/>
    </source>
</evidence>
<feature type="domain" description="Major facilitator superfamily (MFS) profile" evidence="5">
    <location>
        <begin position="291"/>
        <end position="485"/>
    </location>
</feature>
<keyword evidence="4" id="KW-1133">Transmembrane helix</keyword>
<dbReference type="PANTHER" id="PTHR11360:SF287">
    <property type="entry name" value="MFS MONOCARBOXYLATE TRANSPORTER"/>
    <property type="match status" value="1"/>
</dbReference>
<feature type="transmembrane region" description="Helical" evidence="4">
    <location>
        <begin position="356"/>
        <end position="375"/>
    </location>
</feature>
<evidence type="ECO:0000259" key="5">
    <source>
        <dbReference type="PROSITE" id="PS50850"/>
    </source>
</evidence>
<evidence type="ECO:0000256" key="3">
    <source>
        <dbReference type="SAM" id="MobiDB-lite"/>
    </source>
</evidence>
<dbReference type="GO" id="GO:0022857">
    <property type="term" value="F:transmembrane transporter activity"/>
    <property type="evidence" value="ECO:0007669"/>
    <property type="project" value="InterPro"/>
</dbReference>
<organism evidence="6 7">
    <name type="scientific">Moniliophthora roreri</name>
    <name type="common">Frosty pod rot fungus</name>
    <name type="synonym">Monilia roreri</name>
    <dbReference type="NCBI Taxonomy" id="221103"/>
    <lineage>
        <taxon>Eukaryota</taxon>
        <taxon>Fungi</taxon>
        <taxon>Dikarya</taxon>
        <taxon>Basidiomycota</taxon>
        <taxon>Agaricomycotina</taxon>
        <taxon>Agaricomycetes</taxon>
        <taxon>Agaricomycetidae</taxon>
        <taxon>Agaricales</taxon>
        <taxon>Marasmiineae</taxon>
        <taxon>Marasmiaceae</taxon>
        <taxon>Moniliophthora</taxon>
    </lineage>
</organism>
<comment type="caution">
    <text evidence="6">The sequence shown here is derived from an EMBL/GenBank/DDBJ whole genome shotgun (WGS) entry which is preliminary data.</text>
</comment>
<protein>
    <recommendedName>
        <fullName evidence="5">Major facilitator superfamily (MFS) profile domain-containing protein</fullName>
    </recommendedName>
</protein>
<dbReference type="PANTHER" id="PTHR11360">
    <property type="entry name" value="MONOCARBOXYLATE TRANSPORTER"/>
    <property type="match status" value="1"/>
</dbReference>
<comment type="similarity">
    <text evidence="2">Belongs to the major facilitator superfamily. Monocarboxylate porter (TC 2.A.1.13) family.</text>
</comment>
<evidence type="ECO:0000256" key="1">
    <source>
        <dbReference type="ARBA" id="ARBA00004141"/>
    </source>
</evidence>
<comment type="subcellular location">
    <subcellularLocation>
        <location evidence="1">Membrane</location>
        <topology evidence="1">Multi-pass membrane protein</topology>
    </subcellularLocation>
</comment>
<dbReference type="SUPFAM" id="SSF103473">
    <property type="entry name" value="MFS general substrate transporter"/>
    <property type="match status" value="1"/>
</dbReference>
<reference evidence="6 7" key="1">
    <citation type="submission" date="2015-12" db="EMBL/GenBank/DDBJ databases">
        <title>Draft genome sequence of Moniliophthora roreri, the causal agent of frosty pod rot of cacao.</title>
        <authorList>
            <person name="Aime M.C."/>
            <person name="Diaz-Valderrama J.R."/>
            <person name="Kijpornyongpan T."/>
            <person name="Phillips-Mora W."/>
        </authorList>
    </citation>
    <scope>NUCLEOTIDE SEQUENCE [LARGE SCALE GENOMIC DNA]</scope>
    <source>
        <strain evidence="6 7">MCA 2952</strain>
    </source>
</reference>
<proteinExistence type="inferred from homology"/>
<feature type="transmembrane region" description="Helical" evidence="4">
    <location>
        <begin position="288"/>
        <end position="308"/>
    </location>
</feature>
<evidence type="ECO:0000256" key="2">
    <source>
        <dbReference type="ARBA" id="ARBA00006727"/>
    </source>
</evidence>
<feature type="transmembrane region" description="Helical" evidence="4">
    <location>
        <begin position="127"/>
        <end position="149"/>
    </location>
</feature>
<feature type="transmembrane region" description="Helical" evidence="4">
    <location>
        <begin position="246"/>
        <end position="267"/>
    </location>
</feature>